<name>A0A0F9TWA4_9ZZZZ</name>
<protein>
    <submittedName>
        <fullName evidence="1">Uncharacterized protein</fullName>
    </submittedName>
</protein>
<organism evidence="1">
    <name type="scientific">marine sediment metagenome</name>
    <dbReference type="NCBI Taxonomy" id="412755"/>
    <lineage>
        <taxon>unclassified sequences</taxon>
        <taxon>metagenomes</taxon>
        <taxon>ecological metagenomes</taxon>
    </lineage>
</organism>
<accession>A0A0F9TWA4</accession>
<proteinExistence type="predicted"/>
<evidence type="ECO:0000313" key="1">
    <source>
        <dbReference type="EMBL" id="KKN79237.1"/>
    </source>
</evidence>
<comment type="caution">
    <text evidence="1">The sequence shown here is derived from an EMBL/GenBank/DDBJ whole genome shotgun (WGS) entry which is preliminary data.</text>
</comment>
<dbReference type="EMBL" id="LAZR01000251">
    <property type="protein sequence ID" value="KKN79237.1"/>
    <property type="molecule type" value="Genomic_DNA"/>
</dbReference>
<sequence length="47" mass="5923">MDVFEKAELYDKIDEDDEMTDKEKRDAYRSEIAWEEQQEEEWENDYQ</sequence>
<gene>
    <name evidence="1" type="ORF">LCGC14_0342550</name>
</gene>
<reference evidence="1" key="1">
    <citation type="journal article" date="2015" name="Nature">
        <title>Complex archaea that bridge the gap between prokaryotes and eukaryotes.</title>
        <authorList>
            <person name="Spang A."/>
            <person name="Saw J.H."/>
            <person name="Jorgensen S.L."/>
            <person name="Zaremba-Niedzwiedzka K."/>
            <person name="Martijn J."/>
            <person name="Lind A.E."/>
            <person name="van Eijk R."/>
            <person name="Schleper C."/>
            <person name="Guy L."/>
            <person name="Ettema T.J."/>
        </authorList>
    </citation>
    <scope>NUCLEOTIDE SEQUENCE</scope>
</reference>
<dbReference type="AlphaFoldDB" id="A0A0F9TWA4"/>